<feature type="domain" description="HPr" evidence="1">
    <location>
        <begin position="1"/>
        <end position="85"/>
    </location>
</feature>
<comment type="caution">
    <text evidence="2">The sequence shown here is derived from an EMBL/GenBank/DDBJ whole genome shotgun (WGS) entry which is preliminary data.</text>
</comment>
<keyword evidence="3" id="KW-1185">Reference proteome</keyword>
<dbReference type="Pfam" id="PF00381">
    <property type="entry name" value="PTS-HPr"/>
    <property type="match status" value="1"/>
</dbReference>
<proteinExistence type="predicted"/>
<dbReference type="AlphaFoldDB" id="A0A366XQ19"/>
<dbReference type="Gene3D" id="3.30.1340.10">
    <property type="entry name" value="HPr-like"/>
    <property type="match status" value="1"/>
</dbReference>
<dbReference type="PROSITE" id="PS51350">
    <property type="entry name" value="PTS_HPR_DOM"/>
    <property type="match status" value="1"/>
</dbReference>
<dbReference type="RefSeq" id="WP_113807208.1">
    <property type="nucleotide sequence ID" value="NZ_QOCW01000020.1"/>
</dbReference>
<evidence type="ECO:0000313" key="2">
    <source>
        <dbReference type="EMBL" id="RBW68460.1"/>
    </source>
</evidence>
<reference evidence="2 3" key="1">
    <citation type="submission" date="2018-07" db="EMBL/GenBank/DDBJ databases">
        <title>Lottiidibacillus patelloidae gen. nov., sp. nov., isolated from the intestinal tract of a marine limpet and the reclassification of B. taeanensis BH030017T, B. algicola KMM 3737T and B. hwajinpoensis SW-72T as genus Lottiidibacillus.</title>
        <authorList>
            <person name="Liu R."/>
            <person name="Huang Z."/>
        </authorList>
    </citation>
    <scope>NUCLEOTIDE SEQUENCE [LARGE SCALE GENOMIC DNA]</scope>
    <source>
        <strain evidence="2 3">BH030017</strain>
    </source>
</reference>
<organism evidence="2 3">
    <name type="scientific">Bacillus taeanensis</name>
    <dbReference type="NCBI Taxonomy" id="273032"/>
    <lineage>
        <taxon>Bacteria</taxon>
        <taxon>Bacillati</taxon>
        <taxon>Bacillota</taxon>
        <taxon>Bacilli</taxon>
        <taxon>Bacillales</taxon>
        <taxon>Bacillaceae</taxon>
        <taxon>Bacillus</taxon>
    </lineage>
</organism>
<dbReference type="Proteomes" id="UP000253314">
    <property type="component" value="Unassembled WGS sequence"/>
</dbReference>
<dbReference type="InterPro" id="IPR035895">
    <property type="entry name" value="HPr-like_sf"/>
</dbReference>
<gene>
    <name evidence="2" type="ORF">DS031_16745</name>
</gene>
<dbReference type="InterPro" id="IPR000032">
    <property type="entry name" value="HPr-like"/>
</dbReference>
<evidence type="ECO:0000313" key="3">
    <source>
        <dbReference type="Proteomes" id="UP000253314"/>
    </source>
</evidence>
<dbReference type="OrthoDB" id="2428896at2"/>
<dbReference type="EMBL" id="QOCW01000020">
    <property type="protein sequence ID" value="RBW68460.1"/>
    <property type="molecule type" value="Genomic_DNA"/>
</dbReference>
<evidence type="ECO:0000259" key="1">
    <source>
        <dbReference type="PROSITE" id="PS51350"/>
    </source>
</evidence>
<protein>
    <submittedName>
        <fullName evidence="2">HPr family phosphocarrier protein</fullName>
    </submittedName>
</protein>
<dbReference type="SUPFAM" id="SSF55594">
    <property type="entry name" value="HPr-like"/>
    <property type="match status" value="1"/>
</dbReference>
<accession>A0A366XQ19</accession>
<name>A0A366XQ19_9BACI</name>
<sequence length="85" mass="9486">MKEVKEEIVVHISETQTIIELSQLLQPCQAEVYLKKVVQGSVIEVNLKSFLGLITLKLQNGDKLTVRALGEDCEKALMKVTAFLT</sequence>